<evidence type="ECO:0000256" key="3">
    <source>
        <dbReference type="RuleBase" id="RU004508"/>
    </source>
</evidence>
<dbReference type="InterPro" id="IPR015421">
    <property type="entry name" value="PyrdxlP-dep_Trfase_major"/>
</dbReference>
<dbReference type="InterPro" id="IPR015424">
    <property type="entry name" value="PyrdxlP-dep_Trfase"/>
</dbReference>
<evidence type="ECO:0000256" key="1">
    <source>
        <dbReference type="ARBA" id="ARBA00022898"/>
    </source>
</evidence>
<dbReference type="GO" id="GO:0008483">
    <property type="term" value="F:transaminase activity"/>
    <property type="evidence" value="ECO:0007669"/>
    <property type="project" value="UniProtKB-KW"/>
</dbReference>
<gene>
    <name evidence="4" type="ORF">VF724_02005</name>
</gene>
<name>A0ABU5ZGK0_9BACL</name>
<dbReference type="Proteomes" id="UP001310386">
    <property type="component" value="Unassembled WGS sequence"/>
</dbReference>
<proteinExistence type="inferred from homology"/>
<dbReference type="Gene3D" id="3.40.640.10">
    <property type="entry name" value="Type I PLP-dependent aspartate aminotransferase-like (Major domain)"/>
    <property type="match status" value="1"/>
</dbReference>
<reference evidence="4" key="1">
    <citation type="submission" date="2023-12" db="EMBL/GenBank/DDBJ databases">
        <title>Fervidustalea candida gen. nov., sp. nov., a novel member of the family Paenibacillaceae isolated from a geothermal area.</title>
        <authorList>
            <person name="Li W.-J."/>
            <person name="Jiao J.-Y."/>
            <person name="Chen Y."/>
        </authorList>
    </citation>
    <scope>NUCLEOTIDE SEQUENCE</scope>
    <source>
        <strain evidence="4">SYSU GA230002</strain>
    </source>
</reference>
<accession>A0ABU5ZGK0</accession>
<organism evidence="4 5">
    <name type="scientific">Ferviditalea candida</name>
    <dbReference type="NCBI Taxonomy" id="3108399"/>
    <lineage>
        <taxon>Bacteria</taxon>
        <taxon>Bacillati</taxon>
        <taxon>Bacillota</taxon>
        <taxon>Bacilli</taxon>
        <taxon>Bacillales</taxon>
        <taxon>Paenibacillaceae</taxon>
        <taxon>Ferviditalea</taxon>
    </lineage>
</organism>
<keyword evidence="1 3" id="KW-0663">Pyridoxal phosphate</keyword>
<dbReference type="Pfam" id="PF01041">
    <property type="entry name" value="DegT_DnrJ_EryC1"/>
    <property type="match status" value="1"/>
</dbReference>
<dbReference type="RefSeq" id="WP_371752542.1">
    <property type="nucleotide sequence ID" value="NZ_JAYJLD010000002.1"/>
</dbReference>
<comment type="caution">
    <text evidence="4">The sequence shown here is derived from an EMBL/GenBank/DDBJ whole genome shotgun (WGS) entry which is preliminary data.</text>
</comment>
<sequence length="372" mass="41495">MKNIPFLKPNLVKHGTYLKYLEQMEQSGIYSNYGPLNTLFEDRVLQEHFGGEGSVTTVSNATMGLILAISQHRRPKGRYALMPSFTFTATPLAALWCGLEPYFIDIDPKTWCMDENKLHDVLSKLGSRAAVVVPYAAFGTDMDLTVYRDMENRGIPVVVDAAASFGTTGESGQFGKQFTGLVVYSFHATKCFAIGEGGMVYSADREKINKIRQAANFGFETSRESLQQGLNAKLSELGASVALSTLDVFSEKISRRRALHGLYVHLIRETGLLSQGWVLQQENGQIAYQFFSILSPAGVDNLDVVDYLAGKQIQARNYFSPACHQHPLFRSFHRSDMEATEEVASRVLSLPLWEDMTENEIRCVVEELGRYG</sequence>
<evidence type="ECO:0000313" key="4">
    <source>
        <dbReference type="EMBL" id="MEB3100431.1"/>
    </source>
</evidence>
<protein>
    <submittedName>
        <fullName evidence="4">Aminotransferase class I/II-fold pyridoxal phosphate-dependent enzyme</fullName>
    </submittedName>
</protein>
<keyword evidence="5" id="KW-1185">Reference proteome</keyword>
<keyword evidence="4" id="KW-0808">Transferase</keyword>
<evidence type="ECO:0000256" key="2">
    <source>
        <dbReference type="ARBA" id="ARBA00037999"/>
    </source>
</evidence>
<dbReference type="PIRSF" id="PIRSF000390">
    <property type="entry name" value="PLP_StrS"/>
    <property type="match status" value="1"/>
</dbReference>
<dbReference type="InterPro" id="IPR000653">
    <property type="entry name" value="DegT/StrS_aminotransferase"/>
</dbReference>
<dbReference type="EMBL" id="JAYJLD010000002">
    <property type="protein sequence ID" value="MEB3100431.1"/>
    <property type="molecule type" value="Genomic_DNA"/>
</dbReference>
<keyword evidence="4" id="KW-0032">Aminotransferase</keyword>
<dbReference type="PANTHER" id="PTHR30244">
    <property type="entry name" value="TRANSAMINASE"/>
    <property type="match status" value="1"/>
</dbReference>
<dbReference type="SUPFAM" id="SSF53383">
    <property type="entry name" value="PLP-dependent transferases"/>
    <property type="match status" value="1"/>
</dbReference>
<comment type="similarity">
    <text evidence="2 3">Belongs to the DegT/DnrJ/EryC1 family.</text>
</comment>
<evidence type="ECO:0000313" key="5">
    <source>
        <dbReference type="Proteomes" id="UP001310386"/>
    </source>
</evidence>
<dbReference type="PANTHER" id="PTHR30244:SF9">
    <property type="entry name" value="PROTEIN RV3402C"/>
    <property type="match status" value="1"/>
</dbReference>